<gene>
    <name evidence="1" type="ORF">MILVUS5_LOCUS32977</name>
</gene>
<evidence type="ECO:0000313" key="1">
    <source>
        <dbReference type="EMBL" id="CAJ2668613.1"/>
    </source>
</evidence>
<organism evidence="1 2">
    <name type="scientific">Trifolium pratense</name>
    <name type="common">Red clover</name>
    <dbReference type="NCBI Taxonomy" id="57577"/>
    <lineage>
        <taxon>Eukaryota</taxon>
        <taxon>Viridiplantae</taxon>
        <taxon>Streptophyta</taxon>
        <taxon>Embryophyta</taxon>
        <taxon>Tracheophyta</taxon>
        <taxon>Spermatophyta</taxon>
        <taxon>Magnoliopsida</taxon>
        <taxon>eudicotyledons</taxon>
        <taxon>Gunneridae</taxon>
        <taxon>Pentapetalae</taxon>
        <taxon>rosids</taxon>
        <taxon>fabids</taxon>
        <taxon>Fabales</taxon>
        <taxon>Fabaceae</taxon>
        <taxon>Papilionoideae</taxon>
        <taxon>50 kb inversion clade</taxon>
        <taxon>NPAAA clade</taxon>
        <taxon>Hologalegina</taxon>
        <taxon>IRL clade</taxon>
        <taxon>Trifolieae</taxon>
        <taxon>Trifolium</taxon>
    </lineage>
</organism>
<accession>A0ACB0LJL9</accession>
<protein>
    <submittedName>
        <fullName evidence="1">Uncharacterized protein</fullName>
    </submittedName>
</protein>
<sequence>MSPEKLKSKIPSSSLSRRSPILQLHIEIVDFCEFLSPTLEEKAKRDAAREYVFGVIKHICLIIRSDAGSRRWNLRLLRV</sequence>
<comment type="caution">
    <text evidence="1">The sequence shown here is derived from an EMBL/GenBank/DDBJ whole genome shotgun (WGS) entry which is preliminary data.</text>
</comment>
<name>A0ACB0LJL9_TRIPR</name>
<proteinExistence type="predicted"/>
<dbReference type="Proteomes" id="UP001177021">
    <property type="component" value="Unassembled WGS sequence"/>
</dbReference>
<keyword evidence="2" id="KW-1185">Reference proteome</keyword>
<dbReference type="EMBL" id="CASHSV030000513">
    <property type="protein sequence ID" value="CAJ2668613.1"/>
    <property type="molecule type" value="Genomic_DNA"/>
</dbReference>
<reference evidence="1" key="1">
    <citation type="submission" date="2023-10" db="EMBL/GenBank/DDBJ databases">
        <authorList>
            <person name="Rodriguez Cubillos JULIANA M."/>
            <person name="De Vega J."/>
        </authorList>
    </citation>
    <scope>NUCLEOTIDE SEQUENCE</scope>
</reference>
<evidence type="ECO:0000313" key="2">
    <source>
        <dbReference type="Proteomes" id="UP001177021"/>
    </source>
</evidence>